<protein>
    <recommendedName>
        <fullName evidence="3">Transmembrane protein</fullName>
    </recommendedName>
</protein>
<dbReference type="EMBL" id="LDOT01000002">
    <property type="protein sequence ID" value="KLV08883.1"/>
    <property type="molecule type" value="Genomic_DNA"/>
</dbReference>
<proteinExistence type="predicted"/>
<evidence type="ECO:0000313" key="1">
    <source>
        <dbReference type="EMBL" id="KLV08883.1"/>
    </source>
</evidence>
<keyword evidence="2" id="KW-1185">Reference proteome</keyword>
<evidence type="ECO:0008006" key="3">
    <source>
        <dbReference type="Google" id="ProtNLM"/>
    </source>
</evidence>
<comment type="caution">
    <text evidence="1">The sequence shown here is derived from an EMBL/GenBank/DDBJ whole genome shotgun (WGS) entry which is preliminary data.</text>
</comment>
<dbReference type="Proteomes" id="UP000036097">
    <property type="component" value="Unassembled WGS sequence"/>
</dbReference>
<dbReference type="AlphaFoldDB" id="A0A0J1HB50"/>
<organism evidence="1 2">
    <name type="scientific">Photobacterium aquae</name>
    <dbReference type="NCBI Taxonomy" id="1195763"/>
    <lineage>
        <taxon>Bacteria</taxon>
        <taxon>Pseudomonadati</taxon>
        <taxon>Pseudomonadota</taxon>
        <taxon>Gammaproteobacteria</taxon>
        <taxon>Vibrionales</taxon>
        <taxon>Vibrionaceae</taxon>
        <taxon>Photobacterium</taxon>
    </lineage>
</organism>
<dbReference type="Pfam" id="PF13689">
    <property type="entry name" value="DUF4154"/>
    <property type="match status" value="1"/>
</dbReference>
<dbReference type="STRING" id="1195763.ABT56_01315"/>
<gene>
    <name evidence="1" type="ORF">ABT56_01315</name>
</gene>
<dbReference type="PATRIC" id="fig|1195763.3.peg.292"/>
<name>A0A0J1HB50_9GAMM</name>
<dbReference type="OrthoDB" id="5829553at2"/>
<sequence length="188" mass="20620">MNKPLLPTFLIVPLTGLILMLISAWAKAGSEPAAGFAAHQIKAVYIYRLASFIRWPGDTVLPKRFCVIGRNSITLTLGTLLDKNKLQLLSPTSMTEASKKCDLLYITEQKLSAFQSLPQYPGLLTISDNPNTLAIGGMIELRTINNQVKPAISSQHIHNANLSVSSMLMRIAITDDEQTALQQEDANE</sequence>
<dbReference type="InterPro" id="IPR025293">
    <property type="entry name" value="YfiR/HmsC-like"/>
</dbReference>
<accession>A0A0J1HB50</accession>
<reference evidence="1 2" key="1">
    <citation type="submission" date="2015-05" db="EMBL/GenBank/DDBJ databases">
        <title>Photobacterium galathea sp. nov.</title>
        <authorList>
            <person name="Machado H."/>
            <person name="Gram L."/>
        </authorList>
    </citation>
    <scope>NUCLEOTIDE SEQUENCE [LARGE SCALE GENOMIC DNA]</scope>
    <source>
        <strain evidence="1 2">CGMCC 1.12159</strain>
    </source>
</reference>
<evidence type="ECO:0000313" key="2">
    <source>
        <dbReference type="Proteomes" id="UP000036097"/>
    </source>
</evidence>
<dbReference type="RefSeq" id="WP_047877045.1">
    <property type="nucleotide sequence ID" value="NZ_LDOT01000002.1"/>
</dbReference>